<name>A0A9P4JQV9_9PLEO</name>
<feature type="compositionally biased region" description="Basic and acidic residues" evidence="1">
    <location>
        <begin position="196"/>
        <end position="218"/>
    </location>
</feature>
<dbReference type="Proteomes" id="UP000799536">
    <property type="component" value="Unassembled WGS sequence"/>
</dbReference>
<accession>A0A9P4JQV9</accession>
<organism evidence="2 3">
    <name type="scientific">Delitschia confertaspora ATCC 74209</name>
    <dbReference type="NCBI Taxonomy" id="1513339"/>
    <lineage>
        <taxon>Eukaryota</taxon>
        <taxon>Fungi</taxon>
        <taxon>Dikarya</taxon>
        <taxon>Ascomycota</taxon>
        <taxon>Pezizomycotina</taxon>
        <taxon>Dothideomycetes</taxon>
        <taxon>Pleosporomycetidae</taxon>
        <taxon>Pleosporales</taxon>
        <taxon>Delitschiaceae</taxon>
        <taxon>Delitschia</taxon>
    </lineage>
</organism>
<sequence length="580" mass="65698">MPLRGTLRPSNRNSVAIVSVAVISSGRIENMGEPQQQSQHSMIQQVPAAQQLNQSPAVPERHLPDGHPRGERAPLPLPPPPGGPLIRRKTGDATMSREPRPTNARGEPSYVERGNDRETYDDDNAPKSSMPGSYPPKNDHSHLPIAGRREKDRSRGYGYEREDKDRSGDFGYEQEQRSHGGNEWAGGGVRKSLKSWWDKKESRSEDRDQFGYESKEQRYRRQREEWKAAYASLEQDSRHREDIIRNLQVELEKALKDNERTKSSANQMQQAMDNKELFLGPQATDDDIRIRFGSLNSSIKTWSSNFLSESSTMPIFREDLLSSYLDIVPLCREVRHIENLVSERKVRRLFVRGWAAYVISNLVFRALPAESQNGETHQGSAGADLWLGESERNSLLTLENRLFHADPRSIPPKSFNDWRALTTTLLSKTSSTNLPTMSTAQITAAAQDVLSLVSVWAPSDRHKDLLDSLIGIFTEAILLSQLLRRQRALWYVRFPRRAVQLIQGMEQPGPQGHLMFDPDAMKDEWCEDEGQDSGFLRRQYVEVVVGPGLWKRGNGDGEMYHVESCAVKASVLMRAPVGHP</sequence>
<feature type="compositionally biased region" description="Basic and acidic residues" evidence="1">
    <location>
        <begin position="59"/>
        <end position="72"/>
    </location>
</feature>
<evidence type="ECO:0000313" key="3">
    <source>
        <dbReference type="Proteomes" id="UP000799536"/>
    </source>
</evidence>
<reference evidence="2" key="1">
    <citation type="journal article" date="2020" name="Stud. Mycol.">
        <title>101 Dothideomycetes genomes: a test case for predicting lifestyles and emergence of pathogens.</title>
        <authorList>
            <person name="Haridas S."/>
            <person name="Albert R."/>
            <person name="Binder M."/>
            <person name="Bloem J."/>
            <person name="Labutti K."/>
            <person name="Salamov A."/>
            <person name="Andreopoulos B."/>
            <person name="Baker S."/>
            <person name="Barry K."/>
            <person name="Bills G."/>
            <person name="Bluhm B."/>
            <person name="Cannon C."/>
            <person name="Castanera R."/>
            <person name="Culley D."/>
            <person name="Daum C."/>
            <person name="Ezra D."/>
            <person name="Gonzalez J."/>
            <person name="Henrissat B."/>
            <person name="Kuo A."/>
            <person name="Liang C."/>
            <person name="Lipzen A."/>
            <person name="Lutzoni F."/>
            <person name="Magnuson J."/>
            <person name="Mondo S."/>
            <person name="Nolan M."/>
            <person name="Ohm R."/>
            <person name="Pangilinan J."/>
            <person name="Park H.-J."/>
            <person name="Ramirez L."/>
            <person name="Alfaro M."/>
            <person name="Sun H."/>
            <person name="Tritt A."/>
            <person name="Yoshinaga Y."/>
            <person name="Zwiers L.-H."/>
            <person name="Turgeon B."/>
            <person name="Goodwin S."/>
            <person name="Spatafora J."/>
            <person name="Crous P."/>
            <person name="Grigoriev I."/>
        </authorList>
    </citation>
    <scope>NUCLEOTIDE SEQUENCE</scope>
    <source>
        <strain evidence="2">ATCC 74209</strain>
    </source>
</reference>
<feature type="compositionally biased region" description="Polar residues" evidence="1">
    <location>
        <begin position="47"/>
        <end position="56"/>
    </location>
</feature>
<keyword evidence="3" id="KW-1185">Reference proteome</keyword>
<evidence type="ECO:0000313" key="2">
    <source>
        <dbReference type="EMBL" id="KAF2200938.1"/>
    </source>
</evidence>
<comment type="caution">
    <text evidence="2">The sequence shown here is derived from an EMBL/GenBank/DDBJ whole genome shotgun (WGS) entry which is preliminary data.</text>
</comment>
<dbReference type="OrthoDB" id="5213630at2759"/>
<gene>
    <name evidence="2" type="ORF">GQ43DRAFT_432074</name>
</gene>
<evidence type="ECO:0000256" key="1">
    <source>
        <dbReference type="SAM" id="MobiDB-lite"/>
    </source>
</evidence>
<proteinExistence type="predicted"/>
<feature type="compositionally biased region" description="Basic and acidic residues" evidence="1">
    <location>
        <begin position="137"/>
        <end position="180"/>
    </location>
</feature>
<protein>
    <submittedName>
        <fullName evidence="2">Uncharacterized protein</fullName>
    </submittedName>
</protein>
<dbReference type="EMBL" id="ML993998">
    <property type="protein sequence ID" value="KAF2200938.1"/>
    <property type="molecule type" value="Genomic_DNA"/>
</dbReference>
<feature type="compositionally biased region" description="Low complexity" evidence="1">
    <location>
        <begin position="35"/>
        <end position="45"/>
    </location>
</feature>
<feature type="compositionally biased region" description="Basic and acidic residues" evidence="1">
    <location>
        <begin position="89"/>
        <end position="100"/>
    </location>
</feature>
<feature type="region of interest" description="Disordered" evidence="1">
    <location>
        <begin position="31"/>
        <end position="218"/>
    </location>
</feature>
<dbReference type="AlphaFoldDB" id="A0A9P4JQV9"/>